<gene>
    <name evidence="1" type="ORF">Bm14775</name>
    <name evidence="1" type="ORF">BM_Bm14775</name>
</gene>
<protein>
    <submittedName>
        <fullName evidence="1">Bm14775</fullName>
    </submittedName>
</protein>
<organism evidence="1">
    <name type="scientific">Brugia malayi</name>
    <name type="common">Filarial nematode worm</name>
    <dbReference type="NCBI Taxonomy" id="6279"/>
    <lineage>
        <taxon>Eukaryota</taxon>
        <taxon>Metazoa</taxon>
        <taxon>Ecdysozoa</taxon>
        <taxon>Nematoda</taxon>
        <taxon>Chromadorea</taxon>
        <taxon>Rhabditida</taxon>
        <taxon>Spirurina</taxon>
        <taxon>Spiruromorpha</taxon>
        <taxon>Filarioidea</taxon>
        <taxon>Onchocercidae</taxon>
        <taxon>Brugia</taxon>
    </lineage>
</organism>
<accession>A0A0J9Y5W5</accession>
<sequence length="43" mass="4880">MTELELENPEASISCENRVKCSVVSALQLDILLRREAKVKSLY</sequence>
<reference evidence="1" key="1">
    <citation type="journal article" date="2007" name="Science">
        <title>Draft genome of the filarial nematode parasite Brugia malayi.</title>
        <authorList>
            <person name="Ghedin E."/>
            <person name="Wang S."/>
            <person name="Spiro D."/>
            <person name="Caler E."/>
            <person name="Zhao Q."/>
            <person name="Crabtree J."/>
            <person name="Allen J.E."/>
            <person name="Delcher A.L."/>
            <person name="Guiliano D.B."/>
            <person name="Miranda-Saavedra D."/>
            <person name="Angiuoli S.V."/>
            <person name="Creasy T."/>
            <person name="Amedeo P."/>
            <person name="Haas B."/>
            <person name="El-Sayed N.M."/>
            <person name="Wortman J.R."/>
            <person name="Feldblyum T."/>
            <person name="Tallon L."/>
            <person name="Schatz M."/>
            <person name="Shumway M."/>
            <person name="Koo H."/>
            <person name="Salzberg S.L."/>
            <person name="Schobel S."/>
            <person name="Pertea M."/>
            <person name="Pop M."/>
            <person name="White O."/>
            <person name="Barton G.J."/>
            <person name="Carlow C.K."/>
            <person name="Crawford M.J."/>
            <person name="Daub J."/>
            <person name="Dimmic M.W."/>
            <person name="Estes C.F."/>
            <person name="Foster J.M."/>
            <person name="Ganatra M."/>
            <person name="Gregory W.F."/>
            <person name="Johnson N.M."/>
            <person name="Jin J."/>
            <person name="Komuniecki R."/>
            <person name="Korf I."/>
            <person name="Kumar S."/>
            <person name="Laney S."/>
            <person name="Li B.W."/>
            <person name="Li W."/>
            <person name="Lindblom T.H."/>
            <person name="Lustigman S."/>
            <person name="Ma D."/>
            <person name="Maina C.V."/>
            <person name="Martin D.M."/>
            <person name="McCarter J.P."/>
            <person name="McReynolds L."/>
            <person name="Mitreva M."/>
            <person name="Nutman T.B."/>
            <person name="Parkinson J."/>
            <person name="Peregrin-Alvarez J.M."/>
            <person name="Poole C."/>
            <person name="Ren Q."/>
            <person name="Saunders L."/>
            <person name="Sluder A.E."/>
            <person name="Smith K."/>
            <person name="Stanke M."/>
            <person name="Unnasch T.R."/>
            <person name="Ware J."/>
            <person name="Wei A.D."/>
            <person name="Weil G."/>
            <person name="Williams D.J."/>
            <person name="Zhang Y."/>
            <person name="Williams S.A."/>
            <person name="Fraser-Liggett C."/>
            <person name="Slatko B."/>
            <person name="Blaxter M.L."/>
            <person name="Scott A.L."/>
        </authorList>
    </citation>
    <scope>NUCLEOTIDE SEQUENCE</scope>
    <source>
        <strain evidence="1">FR3</strain>
    </source>
</reference>
<dbReference type="EMBL" id="LN857024">
    <property type="protein sequence ID" value="CDQ02475.1"/>
    <property type="molecule type" value="Genomic_DNA"/>
</dbReference>
<reference evidence="1" key="2">
    <citation type="submission" date="2012-12" db="EMBL/GenBank/DDBJ databases">
        <authorList>
            <person name="Gao Y.W."/>
            <person name="Fan S.T."/>
            <person name="Sun H.T."/>
            <person name="Wang Z."/>
            <person name="Gao X.L."/>
            <person name="Li Y.G."/>
            <person name="Wang T.C."/>
            <person name="Zhang K."/>
            <person name="Xu W.W."/>
            <person name="Yu Z.J."/>
            <person name="Xia X.Z."/>
        </authorList>
    </citation>
    <scope>NUCLEOTIDE SEQUENCE</scope>
    <source>
        <strain evidence="1">FR3</strain>
    </source>
</reference>
<evidence type="ECO:0000313" key="1">
    <source>
        <dbReference type="EMBL" id="CDQ02475.1"/>
    </source>
</evidence>
<dbReference type="AlphaFoldDB" id="A0A0J9Y5W5"/>
<proteinExistence type="predicted"/>
<name>A0A0J9Y5W5_BRUMA</name>